<feature type="compositionally biased region" description="Gly residues" evidence="1">
    <location>
        <begin position="132"/>
        <end position="141"/>
    </location>
</feature>
<protein>
    <submittedName>
        <fullName evidence="3">Uncharacterized protein</fullName>
    </submittedName>
</protein>
<comment type="caution">
    <text evidence="3">The sequence shown here is derived from an EMBL/GenBank/DDBJ whole genome shotgun (WGS) entry which is preliminary data.</text>
</comment>
<dbReference type="Proteomes" id="UP000027866">
    <property type="component" value="Unassembled WGS sequence"/>
</dbReference>
<evidence type="ECO:0000256" key="2">
    <source>
        <dbReference type="SAM" id="Phobius"/>
    </source>
</evidence>
<feature type="compositionally biased region" description="Low complexity" evidence="1">
    <location>
        <begin position="113"/>
        <end position="125"/>
    </location>
</feature>
<dbReference type="PATRIC" id="fig|39960.10.peg.2031"/>
<organism evidence="3 4">
    <name type="scientific">Erythrobacter litoralis</name>
    <dbReference type="NCBI Taxonomy" id="39960"/>
    <lineage>
        <taxon>Bacteria</taxon>
        <taxon>Pseudomonadati</taxon>
        <taxon>Pseudomonadota</taxon>
        <taxon>Alphaproteobacteria</taxon>
        <taxon>Sphingomonadales</taxon>
        <taxon>Erythrobacteraceae</taxon>
        <taxon>Erythrobacter/Porphyrobacter group</taxon>
        <taxon>Erythrobacter</taxon>
    </lineage>
</organism>
<name>A0A074NLE2_9SPHN</name>
<keyword evidence="4" id="KW-1185">Reference proteome</keyword>
<dbReference type="RefSeq" id="WP_034900819.1">
    <property type="nucleotide sequence ID" value="NZ_CP017057.1"/>
</dbReference>
<accession>A0A074NLE2</accession>
<dbReference type="OrthoDB" id="7450323at2"/>
<keyword evidence="2" id="KW-0472">Membrane</keyword>
<proteinExistence type="predicted"/>
<keyword evidence="2" id="KW-0812">Transmembrane</keyword>
<evidence type="ECO:0000256" key="1">
    <source>
        <dbReference type="SAM" id="MobiDB-lite"/>
    </source>
</evidence>
<feature type="compositionally biased region" description="Acidic residues" evidence="1">
    <location>
        <begin position="88"/>
        <end position="98"/>
    </location>
</feature>
<keyword evidence="2" id="KW-1133">Transmembrane helix</keyword>
<sequence>MKVIAWLIGGFVLLVLSGLVEAVGDTGATPGERLPLYFAALAMLIGAGACFVLGIRNAFGTVFGRKAPKTASDKLAARPATRINPLEAEPEPVSDFDPDAALSRYLAKRPPIADAPAQASAPAPARTQRKPGGFGRKGLSS</sequence>
<evidence type="ECO:0000313" key="3">
    <source>
        <dbReference type="EMBL" id="KEO98582.1"/>
    </source>
</evidence>
<feature type="region of interest" description="Disordered" evidence="1">
    <location>
        <begin position="67"/>
        <end position="98"/>
    </location>
</feature>
<dbReference type="EMBL" id="JMIX01000003">
    <property type="protein sequence ID" value="KEO98582.1"/>
    <property type="molecule type" value="Genomic_DNA"/>
</dbReference>
<evidence type="ECO:0000313" key="4">
    <source>
        <dbReference type="Proteomes" id="UP000027866"/>
    </source>
</evidence>
<feature type="region of interest" description="Disordered" evidence="1">
    <location>
        <begin position="113"/>
        <end position="141"/>
    </location>
</feature>
<gene>
    <name evidence="3" type="ORF">EH32_05610</name>
</gene>
<reference evidence="3 4" key="1">
    <citation type="submission" date="2014-04" db="EMBL/GenBank/DDBJ databases">
        <title>A comprehensive comparison of genomes of Erythrobacter spp. Strains.</title>
        <authorList>
            <person name="Zheng Q."/>
        </authorList>
    </citation>
    <scope>NUCLEOTIDE SEQUENCE [LARGE SCALE GENOMIC DNA]</scope>
    <source>
        <strain evidence="3 4">DSM 8509</strain>
    </source>
</reference>
<dbReference type="AlphaFoldDB" id="A0A074NLE2"/>
<feature type="transmembrane region" description="Helical" evidence="2">
    <location>
        <begin position="38"/>
        <end position="59"/>
    </location>
</feature>
<dbReference type="KEGG" id="elq:Ga0102493_112935"/>